<feature type="domain" description="POTRA" evidence="10">
    <location>
        <begin position="92"/>
        <end position="172"/>
    </location>
</feature>
<dbReference type="Gene3D" id="3.10.20.310">
    <property type="entry name" value="membrane protein fhac"/>
    <property type="match status" value="5"/>
</dbReference>
<dbReference type="InterPro" id="IPR023707">
    <property type="entry name" value="OM_assembly_BamA"/>
</dbReference>
<dbReference type="HAMAP" id="MF_01430">
    <property type="entry name" value="OM_assembly_BamA"/>
    <property type="match status" value="1"/>
</dbReference>
<dbReference type="EMBL" id="JAKRRX010000011">
    <property type="protein sequence ID" value="MCW8332879.1"/>
    <property type="molecule type" value="Genomic_DNA"/>
</dbReference>
<comment type="function">
    <text evidence="8">Part of the outer membrane protein assembly complex, which is involved in assembly and insertion of beta-barrel proteins into the outer membrane.</text>
</comment>
<dbReference type="InterPro" id="IPR000184">
    <property type="entry name" value="Bac_surfAg_D15"/>
</dbReference>
<dbReference type="AlphaFoldDB" id="A0A9X3CCI3"/>
<dbReference type="RefSeq" id="WP_252027850.1">
    <property type="nucleotide sequence ID" value="NZ_JAKRRX010000011.1"/>
</dbReference>
<feature type="domain" description="POTRA" evidence="10">
    <location>
        <begin position="266"/>
        <end position="344"/>
    </location>
</feature>
<evidence type="ECO:0000259" key="10">
    <source>
        <dbReference type="PROSITE" id="PS51779"/>
    </source>
</evidence>
<keyword evidence="7 8" id="KW-0998">Cell outer membrane</keyword>
<dbReference type="Pfam" id="PF07244">
    <property type="entry name" value="POTRA"/>
    <property type="match status" value="4"/>
</dbReference>
<comment type="caution">
    <text evidence="11">The sequence shown here is derived from an EMBL/GenBank/DDBJ whole genome shotgun (WGS) entry which is preliminary data.</text>
</comment>
<gene>
    <name evidence="8 11" type="primary">bamA</name>
    <name evidence="11" type="ORF">MD483_03410</name>
</gene>
<feature type="domain" description="POTRA" evidence="10">
    <location>
        <begin position="175"/>
        <end position="263"/>
    </location>
</feature>
<evidence type="ECO:0000256" key="2">
    <source>
        <dbReference type="ARBA" id="ARBA00022452"/>
    </source>
</evidence>
<feature type="signal peptide" evidence="8">
    <location>
        <begin position="1"/>
        <end position="20"/>
    </location>
</feature>
<dbReference type="InterPro" id="IPR034746">
    <property type="entry name" value="POTRA"/>
</dbReference>
<keyword evidence="12" id="KW-1185">Reference proteome</keyword>
<dbReference type="FunFam" id="2.40.160.50:FF:000001">
    <property type="entry name" value="Outer membrane protein assembly factor BamA"/>
    <property type="match status" value="1"/>
</dbReference>
<proteinExistence type="inferred from homology"/>
<dbReference type="FunFam" id="3.10.20.310:FF:000003">
    <property type="entry name" value="Outer membrane protein assembly factor BamA"/>
    <property type="match status" value="1"/>
</dbReference>
<dbReference type="FunFam" id="3.10.20.310:FF:000004">
    <property type="entry name" value="Outer membrane protein assembly factor BamA"/>
    <property type="match status" value="1"/>
</dbReference>
<comment type="subunit">
    <text evidence="8">Part of the Bam complex.</text>
</comment>
<dbReference type="InterPro" id="IPR039910">
    <property type="entry name" value="D15-like"/>
</dbReference>
<dbReference type="GO" id="GO:1990063">
    <property type="term" value="C:Bam protein complex"/>
    <property type="evidence" value="ECO:0007669"/>
    <property type="project" value="TreeGrafter"/>
</dbReference>
<reference evidence="11" key="1">
    <citation type="submission" date="2022-02" db="EMBL/GenBank/DDBJ databases">
        <title>Vibrio sp. nov., a new bacterium isolated from Bohai sea, China.</title>
        <authorList>
            <person name="Yuan Y."/>
        </authorList>
    </citation>
    <scope>NUCLEOTIDE SEQUENCE</scope>
    <source>
        <strain evidence="11">DBSS07</strain>
    </source>
</reference>
<dbReference type="NCBIfam" id="TIGR03303">
    <property type="entry name" value="OM_YaeT"/>
    <property type="match status" value="1"/>
</dbReference>
<evidence type="ECO:0000256" key="5">
    <source>
        <dbReference type="ARBA" id="ARBA00022737"/>
    </source>
</evidence>
<evidence type="ECO:0000313" key="11">
    <source>
        <dbReference type="EMBL" id="MCW8332879.1"/>
    </source>
</evidence>
<evidence type="ECO:0000256" key="8">
    <source>
        <dbReference type="HAMAP-Rule" id="MF_01430"/>
    </source>
</evidence>
<evidence type="ECO:0000256" key="1">
    <source>
        <dbReference type="ARBA" id="ARBA00004370"/>
    </source>
</evidence>
<evidence type="ECO:0000256" key="9">
    <source>
        <dbReference type="NCBIfam" id="TIGR03303"/>
    </source>
</evidence>
<feature type="chain" id="PRO_5041028003" description="Outer membrane protein assembly factor BamA" evidence="8">
    <location>
        <begin position="21"/>
        <end position="804"/>
    </location>
</feature>
<keyword evidence="2 8" id="KW-1134">Transmembrane beta strand</keyword>
<dbReference type="Proteomes" id="UP001155586">
    <property type="component" value="Unassembled WGS sequence"/>
</dbReference>
<evidence type="ECO:0000256" key="4">
    <source>
        <dbReference type="ARBA" id="ARBA00022729"/>
    </source>
</evidence>
<protein>
    <recommendedName>
        <fullName evidence="8 9">Outer membrane protein assembly factor BamA</fullName>
    </recommendedName>
</protein>
<name>A0A9X3CCI3_9VIBR</name>
<dbReference type="GO" id="GO:0043165">
    <property type="term" value="P:Gram-negative-bacterium-type cell outer membrane assembly"/>
    <property type="evidence" value="ECO:0007669"/>
    <property type="project" value="UniProtKB-UniRule"/>
</dbReference>
<keyword evidence="3 8" id="KW-0812">Transmembrane</keyword>
<feature type="domain" description="POTRA" evidence="10">
    <location>
        <begin position="24"/>
        <end position="91"/>
    </location>
</feature>
<dbReference type="InterPro" id="IPR010827">
    <property type="entry name" value="BamA/TamA_POTRA"/>
</dbReference>
<comment type="similarity">
    <text evidence="8">Belongs to the BamA family.</text>
</comment>
<evidence type="ECO:0000256" key="6">
    <source>
        <dbReference type="ARBA" id="ARBA00023136"/>
    </source>
</evidence>
<evidence type="ECO:0000256" key="7">
    <source>
        <dbReference type="ARBA" id="ARBA00023237"/>
    </source>
</evidence>
<dbReference type="Pfam" id="PF01103">
    <property type="entry name" value="Omp85"/>
    <property type="match status" value="1"/>
</dbReference>
<dbReference type="NCBIfam" id="NF008287">
    <property type="entry name" value="PRK11067.1"/>
    <property type="match status" value="1"/>
</dbReference>
<evidence type="ECO:0000256" key="3">
    <source>
        <dbReference type="ARBA" id="ARBA00022692"/>
    </source>
</evidence>
<dbReference type="PANTHER" id="PTHR12815:SF23">
    <property type="entry name" value="OUTER MEMBRANE PROTEIN ASSEMBLY FACTOR BAMA"/>
    <property type="match status" value="1"/>
</dbReference>
<dbReference type="FunFam" id="3.10.20.310:FF:000001">
    <property type="entry name" value="Outer membrane protein assembly factor BamA"/>
    <property type="match status" value="1"/>
</dbReference>
<dbReference type="PANTHER" id="PTHR12815">
    <property type="entry name" value="SORTING AND ASSEMBLY MACHINERY SAMM50 PROTEIN FAMILY MEMBER"/>
    <property type="match status" value="1"/>
</dbReference>
<evidence type="ECO:0000313" key="12">
    <source>
        <dbReference type="Proteomes" id="UP001155586"/>
    </source>
</evidence>
<organism evidence="11 12">
    <name type="scientific">Vibrio paucivorans</name>
    <dbReference type="NCBI Taxonomy" id="2829489"/>
    <lineage>
        <taxon>Bacteria</taxon>
        <taxon>Pseudomonadati</taxon>
        <taxon>Pseudomonadota</taxon>
        <taxon>Gammaproteobacteria</taxon>
        <taxon>Vibrionales</taxon>
        <taxon>Vibrionaceae</taxon>
        <taxon>Vibrio</taxon>
    </lineage>
</organism>
<dbReference type="FunFam" id="3.10.20.310:FF:000002">
    <property type="entry name" value="Outer membrane protein assembly factor BamA"/>
    <property type="match status" value="1"/>
</dbReference>
<dbReference type="PROSITE" id="PS51779">
    <property type="entry name" value="POTRA"/>
    <property type="match status" value="5"/>
</dbReference>
<dbReference type="GO" id="GO:0051205">
    <property type="term" value="P:protein insertion into membrane"/>
    <property type="evidence" value="ECO:0007669"/>
    <property type="project" value="UniProtKB-UniRule"/>
</dbReference>
<comment type="subcellular location">
    <subcellularLocation>
        <location evidence="8">Cell outer membrane</location>
    </subcellularLocation>
    <subcellularLocation>
        <location evidence="1">Membrane</location>
    </subcellularLocation>
</comment>
<keyword evidence="4 8" id="KW-0732">Signal</keyword>
<keyword evidence="5 8" id="KW-0677">Repeat</keyword>
<dbReference type="PIRSF" id="PIRSF006076">
    <property type="entry name" value="OM_assembly_OMP85"/>
    <property type="match status" value="1"/>
</dbReference>
<feature type="domain" description="POTRA" evidence="10">
    <location>
        <begin position="347"/>
        <end position="421"/>
    </location>
</feature>
<keyword evidence="6 8" id="KW-0472">Membrane</keyword>
<sequence length="804" mass="89933" precursor="true">MAMKNILFATLLATSVSANGAENFVVQDIKIEGLQRVALGAALLNMPVRIGDNVDGQDVAEIIRALYTSGNFEDVKVLRDGDVLVVQVKERPTIASISFSGNDAIKEEQLQQNLDASGIRVGEALDRTTLSNIEKGLEDFYYSVGKYNATVKAVVTPLPRNRSDLKFVFTEGVSAKIKQINFIGNEVFTDEELLSRFNLNVDVAWWNFLADDKYQKQVLAGDIEALKSYYLDRGFLKFQVDSTQVAISPDKKGVYITLGLDEGNPYTVKDVQFRGELIGKEDEFKSMIPFEDGDTYNGSSVTRLEEDVKRVLGEAGYAYPQVRTIPEFDDETQEVSLVINVEAGNRIYVRDIRFVGNNSTKDEVLRREMRQMEGSWLNSKAIDTGKTRLNRLGFFETVEVQTVRVPGSEDQVDLVYNVKEANSGSVNFGIGYGTESGVSFQVGLQQDNFLGSGNRVGVNAMMNDYQKNVSLDYRDPYWNLDGVSLGGKIFYNEFEASEAGIVDYTNESYGASLTWGFPFDELNFFEFGVGYTHNKIGNLSPYLQVEQFLASQASNIDSEGSLNTNDFDINVSWTRNKLNRTYFPTSGNHQRAFYKMTVPGSDVQYFKVQYDVRQYFSLTQKGEFSLLLRGRLGYGNGYGQTDGQDNLFPFYENYYAGGFTTLRGFGSNSAGPKAVYRDYSNSNNGTDTATDDSVGGNAIALASVELIVPTPFASDEVRNQIRTSIFFDMASVWDTEFDYRSSGADYGNQYYYDYSDPSNYRSSVGVALQWMSPMGPLVFSLAQPIEYYEGDDKEVFTFTIGRTF</sequence>
<accession>A0A9X3CCI3</accession>
<dbReference type="Gene3D" id="2.40.160.50">
    <property type="entry name" value="membrane protein fhac: a member of the omp85/tpsb transporter family"/>
    <property type="match status" value="1"/>
</dbReference>